<sequence length="74" mass="8973">MVANGYKLGPNAQYDVQTIFASDMTVVKIQPVIGPRYDAGSFYTDQWQYACFFDKDNNMYRWWTYEWWVWHSDR</sequence>
<accession>A0A1B4G2F7</accession>
<evidence type="ECO:0000313" key="2">
    <source>
        <dbReference type="Proteomes" id="UP000067711"/>
    </source>
</evidence>
<evidence type="ECO:0000313" key="1">
    <source>
        <dbReference type="EMBL" id="AOJ10101.1"/>
    </source>
</evidence>
<dbReference type="Proteomes" id="UP000067711">
    <property type="component" value="Chromosome 1"/>
</dbReference>
<dbReference type="AlphaFoldDB" id="A0A1B4G2F7"/>
<organism evidence="1 2">
    <name type="scientific">Burkholderia mayonis</name>
    <dbReference type="NCBI Taxonomy" id="1385591"/>
    <lineage>
        <taxon>Bacteria</taxon>
        <taxon>Pseudomonadati</taxon>
        <taxon>Pseudomonadota</taxon>
        <taxon>Betaproteobacteria</taxon>
        <taxon>Burkholderiales</taxon>
        <taxon>Burkholderiaceae</taxon>
        <taxon>Burkholderia</taxon>
        <taxon>pseudomallei group</taxon>
    </lineage>
</organism>
<dbReference type="EMBL" id="CP013389">
    <property type="protein sequence ID" value="AOJ10101.1"/>
    <property type="molecule type" value="Genomic_DNA"/>
</dbReference>
<reference evidence="1 2" key="1">
    <citation type="submission" date="2015-12" db="EMBL/GenBank/DDBJ databases">
        <title>Diversity of Burkholderia near neighbor genomes.</title>
        <authorList>
            <person name="Sahl J."/>
            <person name="Wagner D."/>
            <person name="Keim P."/>
        </authorList>
    </citation>
    <scope>NUCLEOTIDE SEQUENCE [LARGE SCALE GENOMIC DNA]</scope>
    <source>
        <strain evidence="1 2">BDU8</strain>
    </source>
</reference>
<name>A0A1B4G2F7_9BURK</name>
<protein>
    <submittedName>
        <fullName evidence="1">Uncharacterized protein</fullName>
    </submittedName>
</protein>
<proteinExistence type="predicted"/>
<gene>
    <name evidence="1" type="ORF">WS71_22940</name>
</gene>